<reference evidence="4" key="1">
    <citation type="submission" date="2021-01" db="EMBL/GenBank/DDBJ databases">
        <title>Fulvivirga kasyanovii gen. nov., sp nov., a novel member of the phylum Bacteroidetes isolated from seawater in a mussel farm.</title>
        <authorList>
            <person name="Zhao L.-H."/>
            <person name="Wang Z.-J."/>
        </authorList>
    </citation>
    <scope>NUCLEOTIDE SEQUENCE</scope>
    <source>
        <strain evidence="4">2943</strain>
    </source>
</reference>
<evidence type="ECO:0000313" key="4">
    <source>
        <dbReference type="EMBL" id="MBL3657464.1"/>
    </source>
</evidence>
<organism evidence="4 5">
    <name type="scientific">Fulvivirga sediminis</name>
    <dbReference type="NCBI Taxonomy" id="2803949"/>
    <lineage>
        <taxon>Bacteria</taxon>
        <taxon>Pseudomonadati</taxon>
        <taxon>Bacteroidota</taxon>
        <taxon>Cytophagia</taxon>
        <taxon>Cytophagales</taxon>
        <taxon>Fulvivirgaceae</taxon>
        <taxon>Fulvivirga</taxon>
    </lineage>
</organism>
<name>A0A937FA77_9BACT</name>
<evidence type="ECO:0000259" key="3">
    <source>
        <dbReference type="Pfam" id="PF01734"/>
    </source>
</evidence>
<evidence type="ECO:0000313" key="5">
    <source>
        <dbReference type="Proteomes" id="UP000659388"/>
    </source>
</evidence>
<evidence type="ECO:0000256" key="2">
    <source>
        <dbReference type="SAM" id="Phobius"/>
    </source>
</evidence>
<dbReference type="InterPro" id="IPR002641">
    <property type="entry name" value="PNPLA_dom"/>
</dbReference>
<feature type="transmembrane region" description="Helical" evidence="2">
    <location>
        <begin position="247"/>
        <end position="266"/>
    </location>
</feature>
<accession>A0A937FA77</accession>
<proteinExistence type="predicted"/>
<protein>
    <submittedName>
        <fullName evidence="4">Patatin-like phospholipase family protein</fullName>
    </submittedName>
</protein>
<dbReference type="EMBL" id="JAESIY010000008">
    <property type="protein sequence ID" value="MBL3657464.1"/>
    <property type="molecule type" value="Genomic_DNA"/>
</dbReference>
<dbReference type="Proteomes" id="UP000659388">
    <property type="component" value="Unassembled WGS sequence"/>
</dbReference>
<dbReference type="InterPro" id="IPR016035">
    <property type="entry name" value="Acyl_Trfase/lysoPLipase"/>
</dbReference>
<keyword evidence="2" id="KW-0812">Transmembrane</keyword>
<evidence type="ECO:0000256" key="1">
    <source>
        <dbReference type="ARBA" id="ARBA00023098"/>
    </source>
</evidence>
<keyword evidence="2" id="KW-0472">Membrane</keyword>
<feature type="transmembrane region" description="Helical" evidence="2">
    <location>
        <begin position="222"/>
        <end position="241"/>
    </location>
</feature>
<feature type="transmembrane region" description="Helical" evidence="2">
    <location>
        <begin position="90"/>
        <end position="110"/>
    </location>
</feature>
<dbReference type="GO" id="GO:0006629">
    <property type="term" value="P:lipid metabolic process"/>
    <property type="evidence" value="ECO:0007669"/>
    <property type="project" value="UniProtKB-KW"/>
</dbReference>
<dbReference type="SUPFAM" id="SSF52151">
    <property type="entry name" value="FabD/lysophospholipase-like"/>
    <property type="match status" value="1"/>
</dbReference>
<sequence>MNHVKRNQVLLLCWVILFAIISGNFGNYLGIPYLFLDPVYLNKVSFSSFFIMGIVISGLSVAFHITTYINDGHRFSFIGVISKPFTVFSLNNSIIPFIFLFNYVIYIIQYQVSNEYLSFDSLFINLLGLLSGYSLMLIVLYSYFWFTNKDIFKYVVCKLDEKLKQNIKATRASAMKKLNIAKKKQIRVDSYLSLNFEVKGAYESQGFYDRNTILQVFDQNHFNLVIIELFILLILLVMGIFRDYEIFQLPAAASFTLLLTIFIMFAGAFSYWFGSWSGSVALILLLAVNFMVKEGIFNKKYEAYGINYNTKPSPYNLNEIDKLTSAELVNADKQSGREILENWKAKFDPNTKPKMVLLCASGGGQRAALWTLYSLQVADSLTNGQLMKNSMLITGASGGLIGASYFRELYLLKQEQEIDNLYSKIYFDHLGSDNLNAVIFSLLMNDMFVGFQEFNYKGLKYSKDRGYAFEQQLNKNTGYILDKPLSAYKEPERDSKIPMLIMAPTIINDGRTLYISPQNVSYMMDASDSLYKAEKTNGVEFLRFLKDQQADSLRFLSGLRMSATFPYITPNITLPSTPPIEIMDAGITDNFGISDAVRFLYAFKEWIAENTSGVVLVSIRDSEKEEPIKKEDKLSLFEKFSLPISSIYQNFQSLQDINNDDRVEYAKSWFSGSIERIDIQYIPEEYMKENLPKTDSLRMENVKRASLSWRLTSREKASLINNINTQSNRAALKKLQLLLKE</sequence>
<feature type="transmembrane region" description="Helical" evidence="2">
    <location>
        <begin position="122"/>
        <end position="144"/>
    </location>
</feature>
<feature type="transmembrane region" description="Helical" evidence="2">
    <location>
        <begin position="9"/>
        <end position="29"/>
    </location>
</feature>
<feature type="transmembrane region" description="Helical" evidence="2">
    <location>
        <begin position="273"/>
        <end position="292"/>
    </location>
</feature>
<dbReference type="AlphaFoldDB" id="A0A937FA77"/>
<keyword evidence="2" id="KW-1133">Transmembrane helix</keyword>
<keyword evidence="1" id="KW-0443">Lipid metabolism</keyword>
<keyword evidence="5" id="KW-1185">Reference proteome</keyword>
<feature type="transmembrane region" description="Helical" evidence="2">
    <location>
        <begin position="49"/>
        <end position="69"/>
    </location>
</feature>
<feature type="domain" description="PNPLA" evidence="3">
    <location>
        <begin position="358"/>
        <end position="596"/>
    </location>
</feature>
<dbReference type="Pfam" id="PF01734">
    <property type="entry name" value="Patatin"/>
    <property type="match status" value="1"/>
</dbReference>
<comment type="caution">
    <text evidence="4">The sequence shown here is derived from an EMBL/GenBank/DDBJ whole genome shotgun (WGS) entry which is preliminary data.</text>
</comment>
<dbReference type="Gene3D" id="3.40.1090.10">
    <property type="entry name" value="Cytosolic phospholipase A2 catalytic domain"/>
    <property type="match status" value="1"/>
</dbReference>
<gene>
    <name evidence="4" type="ORF">JL102_15055</name>
</gene>